<evidence type="ECO:0000313" key="6">
    <source>
        <dbReference type="EMBL" id="MFK8976686.1"/>
    </source>
</evidence>
<keyword evidence="7" id="KW-1185">Reference proteome</keyword>
<dbReference type="PANTHER" id="PTHR12461">
    <property type="entry name" value="HYPOXIA-INDUCIBLE FACTOR 1 ALPHA INHIBITOR-RELATED"/>
    <property type="match status" value="1"/>
</dbReference>
<dbReference type="EMBL" id="JBJHGH010000002">
    <property type="protein sequence ID" value="MFK8976686.1"/>
    <property type="molecule type" value="Genomic_DNA"/>
</dbReference>
<dbReference type="Gene3D" id="2.60.120.650">
    <property type="entry name" value="Cupin"/>
    <property type="match status" value="1"/>
</dbReference>
<sequence length="319" mass="36829">MNVVVNDNRFIFGVNGLRDFIENCWPDKNYRVSHAGLDDVLSFLSLPRAFSLDNVLQDYKFPVMCYGKNLLETTEGLSDRLMVNVNKAAKLYLEGAALEFDFADLAYEKLYKIGKRLKNTLSLPENVFHKAIIYAAHKQGGLVPHFDSYVNFVFQIHGEKKWYFMPNENALRPLEHLDLKDYPNLSTEMKQYWHGEPPSNFFKQATEVVLKPGSVLFVPRGWWHATCSDMDTLAVNITYSVPTKVEVILDALKKEMIKETDLREYISSGDVYNPEEISETVVRTIKKLTADNYHSSYGEVFDNYQALNYAFRKYMGYLS</sequence>
<dbReference type="Proteomes" id="UP001622968">
    <property type="component" value="Unassembled WGS sequence"/>
</dbReference>
<evidence type="ECO:0000256" key="3">
    <source>
        <dbReference type="ARBA" id="ARBA00023002"/>
    </source>
</evidence>
<dbReference type="RefSeq" id="WP_154871240.1">
    <property type="nucleotide sequence ID" value="NZ_JBJHGH010000002.1"/>
</dbReference>
<evidence type="ECO:0000256" key="4">
    <source>
        <dbReference type="ARBA" id="ARBA00023004"/>
    </source>
</evidence>
<name>A0ABW8QQ29_9GAMM</name>
<evidence type="ECO:0000256" key="2">
    <source>
        <dbReference type="ARBA" id="ARBA00022723"/>
    </source>
</evidence>
<reference evidence="6 7" key="1">
    <citation type="submission" date="2024-11" db="EMBL/GenBank/DDBJ databases">
        <title>Draft genomes of five putative biosurfactant-producing Serratia sp. isolates from Laguna de Bay, Philippines.</title>
        <authorList>
            <person name="Lantican N."/>
            <person name="Barredo G.A."/>
            <person name="Rosana A."/>
            <person name="Siababa A.C."/>
            <person name="Montecillo A."/>
        </authorList>
    </citation>
    <scope>NUCLEOTIDE SEQUENCE [LARGE SCALE GENOMIC DNA]</scope>
    <source>
        <strain evidence="6 7">WS11a</strain>
    </source>
</reference>
<dbReference type="PROSITE" id="PS51184">
    <property type="entry name" value="JMJC"/>
    <property type="match status" value="1"/>
</dbReference>
<dbReference type="Pfam" id="PF08007">
    <property type="entry name" value="JmjC_2"/>
    <property type="match status" value="1"/>
</dbReference>
<gene>
    <name evidence="6" type="ORF">ACJBEI_15850</name>
</gene>
<evidence type="ECO:0000256" key="1">
    <source>
        <dbReference type="ARBA" id="ARBA00001954"/>
    </source>
</evidence>
<evidence type="ECO:0000259" key="5">
    <source>
        <dbReference type="PROSITE" id="PS51184"/>
    </source>
</evidence>
<dbReference type="SUPFAM" id="SSF51197">
    <property type="entry name" value="Clavaminate synthase-like"/>
    <property type="match status" value="1"/>
</dbReference>
<accession>A0ABW8QQ29</accession>
<feature type="domain" description="JmjC" evidence="5">
    <location>
        <begin position="106"/>
        <end position="256"/>
    </location>
</feature>
<keyword evidence="3" id="KW-0560">Oxidoreductase</keyword>
<evidence type="ECO:0000313" key="7">
    <source>
        <dbReference type="Proteomes" id="UP001622968"/>
    </source>
</evidence>
<comment type="caution">
    <text evidence="6">The sequence shown here is derived from an EMBL/GenBank/DDBJ whole genome shotgun (WGS) entry which is preliminary data.</text>
</comment>
<dbReference type="PANTHER" id="PTHR12461:SF106">
    <property type="entry name" value="BIFUNCTIONAL PEPTIDASE AND ARGINYL-HYDROXYLASE JMJD5"/>
    <property type="match status" value="1"/>
</dbReference>
<proteinExistence type="predicted"/>
<dbReference type="SMART" id="SM00558">
    <property type="entry name" value="JmjC"/>
    <property type="match status" value="1"/>
</dbReference>
<dbReference type="InterPro" id="IPR003347">
    <property type="entry name" value="JmjC_dom"/>
</dbReference>
<organism evidence="6 7">
    <name type="scientific">Serratia sarumanii</name>
    <dbReference type="NCBI Taxonomy" id="3020826"/>
    <lineage>
        <taxon>Bacteria</taxon>
        <taxon>Pseudomonadati</taxon>
        <taxon>Pseudomonadota</taxon>
        <taxon>Gammaproteobacteria</taxon>
        <taxon>Enterobacterales</taxon>
        <taxon>Yersiniaceae</taxon>
        <taxon>Serratia</taxon>
    </lineage>
</organism>
<protein>
    <submittedName>
        <fullName evidence="6">JmjC domain-containing protein</fullName>
    </submittedName>
</protein>
<keyword evidence="4" id="KW-0408">Iron</keyword>
<keyword evidence="2" id="KW-0479">Metal-binding</keyword>
<comment type="cofactor">
    <cofactor evidence="1">
        <name>Fe(2+)</name>
        <dbReference type="ChEBI" id="CHEBI:29033"/>
    </cofactor>
</comment>